<organism evidence="2 3">
    <name type="scientific">Symbiodinium natans</name>
    <dbReference type="NCBI Taxonomy" id="878477"/>
    <lineage>
        <taxon>Eukaryota</taxon>
        <taxon>Sar</taxon>
        <taxon>Alveolata</taxon>
        <taxon>Dinophyceae</taxon>
        <taxon>Suessiales</taxon>
        <taxon>Symbiodiniaceae</taxon>
        <taxon>Symbiodinium</taxon>
    </lineage>
</organism>
<proteinExistence type="predicted"/>
<evidence type="ECO:0000256" key="1">
    <source>
        <dbReference type="SAM" id="MobiDB-lite"/>
    </source>
</evidence>
<dbReference type="AlphaFoldDB" id="A0A812UFL8"/>
<sequence length="641" mass="70604">MLAVAARQKTLTHQRRRPAAAKGEGAGLVPADPVERILHLYYHDFIQFSMAATCDGALTVIHDLAVLEITTSRLGSNMPDVDMAANDVPADLDPFEDDWVRDLEPVALIFEPSAKYHEHDALNHGLRRSASESNYSMSNFRTIDISKVNEDRHQWQRLDTFHTPFGHCGDIEDPPKPGKPGCRFRHEMLEQFWLQMSKQMKQQFDLNTEILRGEMQRFSAEMSANFALLRADVAKRTCDVDFTQVLEAIHAQKQVKLDLDFSTITSAIQANKADLSEVLRAIREHKPDVDFTSVFAAIDAKKVDVDFAPVMAAIDAAKVHVDFSPVLAAIDAKKVDVDFSSVIAAVDAKKVDIDFSAVLDAIREHKPDIDFSPVIAAIDAKKIDVDLDLSSAVTASSDAAKLDVDFSEVLQAIREHKPKVDFSPVIAAIDAKKVDVDVDLSSVIASIGARKLDVDFSEVLQAIREQKPAVDLSSVVAAVDAKKVDVDLSEVLKAINEKKCDVDFTQVLQAIREQKLDVSPVLAAIDAKKLDVDLSQVKVDVDISAIMTAIEANKPDAHFSEVLQAIRDVTLDVDFSEILKEIRNIKVDVDISQVLQTLREHTDPRPILDAIAGITASVTAHVEANFGVEVRAVHRVDSPNG</sequence>
<feature type="region of interest" description="Disordered" evidence="1">
    <location>
        <begin position="1"/>
        <end position="26"/>
    </location>
</feature>
<comment type="caution">
    <text evidence="2">The sequence shown here is derived from an EMBL/GenBank/DDBJ whole genome shotgun (WGS) entry which is preliminary data.</text>
</comment>
<gene>
    <name evidence="2" type="ORF">SNAT2548_LOCUS32644</name>
</gene>
<keyword evidence="3" id="KW-1185">Reference proteome</keyword>
<name>A0A812UFL8_9DINO</name>
<feature type="compositionally biased region" description="Basic residues" evidence="1">
    <location>
        <begin position="10"/>
        <end position="19"/>
    </location>
</feature>
<accession>A0A812UFL8</accession>
<dbReference type="Proteomes" id="UP000604046">
    <property type="component" value="Unassembled WGS sequence"/>
</dbReference>
<dbReference type="EMBL" id="CAJNDS010002720">
    <property type="protein sequence ID" value="CAE7572798.1"/>
    <property type="molecule type" value="Genomic_DNA"/>
</dbReference>
<reference evidence="2" key="1">
    <citation type="submission" date="2021-02" db="EMBL/GenBank/DDBJ databases">
        <authorList>
            <person name="Dougan E. K."/>
            <person name="Rhodes N."/>
            <person name="Thang M."/>
            <person name="Chan C."/>
        </authorList>
    </citation>
    <scope>NUCLEOTIDE SEQUENCE</scope>
</reference>
<evidence type="ECO:0000313" key="3">
    <source>
        <dbReference type="Proteomes" id="UP000604046"/>
    </source>
</evidence>
<dbReference type="OrthoDB" id="415569at2759"/>
<evidence type="ECO:0000313" key="2">
    <source>
        <dbReference type="EMBL" id="CAE7572798.1"/>
    </source>
</evidence>
<protein>
    <submittedName>
        <fullName evidence="2">Uncharacterized protein</fullName>
    </submittedName>
</protein>